<name>A0ABU4HTL9_9ACTN</name>
<sequence length="526" mass="56672">MSRRSVLRGMLVGSAAISGSGVLAACGKREESGTTASTVADAAIQRGGTITWGKPAEATLLDPTTGGVGSSMELFQIVYDPLIAVDGELELIPGLAQRWESTSETEFLFTLRDGVRFSNGRPLTADDVVATFERYLDPRMASALASFISTETRVAKVDARTIRFTLPSPSSTFLSAMASAYAVILPMSEVAAGRIDLSKQLLGTGPFMVKSHKSGSGWVLVRNPHAWQEPIADELVIRIMPDDNARIAALRDGSIDLTYFDVPDAERLLADVPDTEVKVQDRTDFYALVLNATGRSSPFTDQRVRQAISYAIDREQIREIALAGTGLPTGAVSAAFGDVAPAPTLAHDPEKARALLAEAGESDLSFEIVYPGEAFGRIAQVLQQNLSAIGVKVELGSLEEGVWVDRVYTQRPPKFDATVSWYAAYVGPAQALNLWNVDISPFAFQVRDARTQSLIERAQQAPEGEAEEALRAASEAIDVQASTIPLVTKNATIAWRTDLIKVAVDDRDGNIHPLRHSPEYALLKAA</sequence>
<dbReference type="PIRSF" id="PIRSF002741">
    <property type="entry name" value="MppA"/>
    <property type="match status" value="1"/>
</dbReference>
<feature type="domain" description="Solute-binding protein family 5" evidence="5">
    <location>
        <begin position="90"/>
        <end position="435"/>
    </location>
</feature>
<feature type="signal peptide" evidence="4">
    <location>
        <begin position="1"/>
        <end position="24"/>
    </location>
</feature>
<proteinExistence type="inferred from homology"/>
<dbReference type="EMBL" id="JAWSTH010000047">
    <property type="protein sequence ID" value="MDW5596129.1"/>
    <property type="molecule type" value="Genomic_DNA"/>
</dbReference>
<dbReference type="InterPro" id="IPR000914">
    <property type="entry name" value="SBP_5_dom"/>
</dbReference>
<dbReference type="PANTHER" id="PTHR30290:SF9">
    <property type="entry name" value="OLIGOPEPTIDE-BINDING PROTEIN APPA"/>
    <property type="match status" value="1"/>
</dbReference>
<dbReference type="Pfam" id="PF00496">
    <property type="entry name" value="SBP_bac_5"/>
    <property type="match status" value="1"/>
</dbReference>
<dbReference type="SUPFAM" id="SSF53850">
    <property type="entry name" value="Periplasmic binding protein-like II"/>
    <property type="match status" value="1"/>
</dbReference>
<comment type="caution">
    <text evidence="6">The sequence shown here is derived from an EMBL/GenBank/DDBJ whole genome shotgun (WGS) entry which is preliminary data.</text>
</comment>
<feature type="chain" id="PRO_5047534108" evidence="4">
    <location>
        <begin position="25"/>
        <end position="526"/>
    </location>
</feature>
<evidence type="ECO:0000256" key="3">
    <source>
        <dbReference type="ARBA" id="ARBA00022729"/>
    </source>
</evidence>
<accession>A0ABU4HTL9</accession>
<evidence type="ECO:0000256" key="1">
    <source>
        <dbReference type="ARBA" id="ARBA00005695"/>
    </source>
</evidence>
<dbReference type="InterPro" id="IPR030678">
    <property type="entry name" value="Peptide/Ni-bd"/>
</dbReference>
<organism evidence="6 7">
    <name type="scientific">Conexibacter stalactiti</name>
    <dbReference type="NCBI Taxonomy" id="1940611"/>
    <lineage>
        <taxon>Bacteria</taxon>
        <taxon>Bacillati</taxon>
        <taxon>Actinomycetota</taxon>
        <taxon>Thermoleophilia</taxon>
        <taxon>Solirubrobacterales</taxon>
        <taxon>Conexibacteraceae</taxon>
        <taxon>Conexibacter</taxon>
    </lineage>
</organism>
<comment type="similarity">
    <text evidence="1">Belongs to the bacterial solute-binding protein 5 family.</text>
</comment>
<dbReference type="Gene3D" id="3.10.105.10">
    <property type="entry name" value="Dipeptide-binding Protein, Domain 3"/>
    <property type="match status" value="1"/>
</dbReference>
<evidence type="ECO:0000313" key="6">
    <source>
        <dbReference type="EMBL" id="MDW5596129.1"/>
    </source>
</evidence>
<dbReference type="Gene3D" id="3.40.190.10">
    <property type="entry name" value="Periplasmic binding protein-like II"/>
    <property type="match status" value="1"/>
</dbReference>
<evidence type="ECO:0000313" key="7">
    <source>
        <dbReference type="Proteomes" id="UP001284601"/>
    </source>
</evidence>
<dbReference type="InterPro" id="IPR039424">
    <property type="entry name" value="SBP_5"/>
</dbReference>
<dbReference type="CDD" id="cd00995">
    <property type="entry name" value="PBP2_NikA_DppA_OppA_like"/>
    <property type="match status" value="1"/>
</dbReference>
<dbReference type="PROSITE" id="PS51257">
    <property type="entry name" value="PROKAR_LIPOPROTEIN"/>
    <property type="match status" value="1"/>
</dbReference>
<dbReference type="Proteomes" id="UP001284601">
    <property type="component" value="Unassembled WGS sequence"/>
</dbReference>
<evidence type="ECO:0000256" key="2">
    <source>
        <dbReference type="ARBA" id="ARBA00022448"/>
    </source>
</evidence>
<keyword evidence="2" id="KW-0813">Transport</keyword>
<evidence type="ECO:0000259" key="5">
    <source>
        <dbReference type="Pfam" id="PF00496"/>
    </source>
</evidence>
<dbReference type="PANTHER" id="PTHR30290">
    <property type="entry name" value="PERIPLASMIC BINDING COMPONENT OF ABC TRANSPORTER"/>
    <property type="match status" value="1"/>
</dbReference>
<protein>
    <submittedName>
        <fullName evidence="6">ABC transporter substrate-binding protein</fullName>
    </submittedName>
</protein>
<gene>
    <name evidence="6" type="ORF">R7226_17410</name>
</gene>
<keyword evidence="3 4" id="KW-0732">Signal</keyword>
<reference evidence="7" key="1">
    <citation type="submission" date="2023-07" db="EMBL/GenBank/DDBJ databases">
        <title>Conexibacter stalactiti sp. nov., isolated from stalactites in a lava cave and emended description of the genus Conexibacter.</title>
        <authorList>
            <person name="Lee S.D."/>
        </authorList>
    </citation>
    <scope>NUCLEOTIDE SEQUENCE [LARGE SCALE GENOMIC DNA]</scope>
    <source>
        <strain evidence="7">KCTC 39840</strain>
    </source>
</reference>
<evidence type="ECO:0000256" key="4">
    <source>
        <dbReference type="SAM" id="SignalP"/>
    </source>
</evidence>
<keyword evidence="7" id="KW-1185">Reference proteome</keyword>
<dbReference type="RefSeq" id="WP_318598508.1">
    <property type="nucleotide sequence ID" value="NZ_JAWSTH010000047.1"/>
</dbReference>